<dbReference type="InterPro" id="IPR003141">
    <property type="entry name" value="Pol/His_phosphatase_N"/>
</dbReference>
<proteinExistence type="predicted"/>
<dbReference type="Gene3D" id="1.10.150.650">
    <property type="match status" value="1"/>
</dbReference>
<keyword evidence="3" id="KW-1185">Reference proteome</keyword>
<dbReference type="AlphaFoldDB" id="A0A1M6N5T4"/>
<dbReference type="STRING" id="1121298.SAMN05444401_0101"/>
<dbReference type="Pfam" id="PF02811">
    <property type="entry name" value="PHP"/>
    <property type="match status" value="1"/>
</dbReference>
<organism evidence="2 3">
    <name type="scientific">Clostridium amylolyticum</name>
    <dbReference type="NCBI Taxonomy" id="1121298"/>
    <lineage>
        <taxon>Bacteria</taxon>
        <taxon>Bacillati</taxon>
        <taxon>Bacillota</taxon>
        <taxon>Clostridia</taxon>
        <taxon>Eubacteriales</taxon>
        <taxon>Clostridiaceae</taxon>
        <taxon>Clostridium</taxon>
    </lineage>
</organism>
<gene>
    <name evidence="2" type="ORF">SAMN05444401_0101</name>
</gene>
<dbReference type="SMART" id="SM00481">
    <property type="entry name" value="POLIIIAc"/>
    <property type="match status" value="1"/>
</dbReference>
<evidence type="ECO:0000313" key="3">
    <source>
        <dbReference type="Proteomes" id="UP000184080"/>
    </source>
</evidence>
<dbReference type="InterPro" id="IPR004013">
    <property type="entry name" value="PHP_dom"/>
</dbReference>
<dbReference type="CDD" id="cd07438">
    <property type="entry name" value="PHP_HisPPase_AMP"/>
    <property type="match status" value="1"/>
</dbReference>
<dbReference type="GO" id="GO:0035312">
    <property type="term" value="F:5'-3' DNA exonuclease activity"/>
    <property type="evidence" value="ECO:0007669"/>
    <property type="project" value="TreeGrafter"/>
</dbReference>
<evidence type="ECO:0000313" key="2">
    <source>
        <dbReference type="EMBL" id="SHJ91021.1"/>
    </source>
</evidence>
<dbReference type="GO" id="GO:0004534">
    <property type="term" value="F:5'-3' RNA exonuclease activity"/>
    <property type="evidence" value="ECO:0007669"/>
    <property type="project" value="TreeGrafter"/>
</dbReference>
<dbReference type="Proteomes" id="UP000184080">
    <property type="component" value="Unassembled WGS sequence"/>
</dbReference>
<dbReference type="RefSeq" id="WP_073011702.1">
    <property type="nucleotide sequence ID" value="NZ_FQZO01000010.1"/>
</dbReference>
<dbReference type="SUPFAM" id="SSF89550">
    <property type="entry name" value="PHP domain-like"/>
    <property type="match status" value="1"/>
</dbReference>
<dbReference type="InterPro" id="IPR016195">
    <property type="entry name" value="Pol/histidinol_Pase-like"/>
</dbReference>
<dbReference type="OrthoDB" id="9804333at2"/>
<reference evidence="2 3" key="1">
    <citation type="submission" date="2016-11" db="EMBL/GenBank/DDBJ databases">
        <authorList>
            <person name="Jaros S."/>
            <person name="Januszkiewicz K."/>
            <person name="Wedrychowicz H."/>
        </authorList>
    </citation>
    <scope>NUCLEOTIDE SEQUENCE [LARGE SCALE GENOMIC DNA]</scope>
    <source>
        <strain evidence="2 3">DSM 21864</strain>
    </source>
</reference>
<dbReference type="Gene3D" id="3.20.20.140">
    <property type="entry name" value="Metal-dependent hydrolases"/>
    <property type="match status" value="1"/>
</dbReference>
<protein>
    <recommendedName>
        <fullName evidence="1">Polymerase/histidinol phosphatase N-terminal domain-containing protein</fullName>
    </recommendedName>
</protein>
<name>A0A1M6N5T4_9CLOT</name>
<sequence>MKKIDLHMHSNFSDDGELTPQEIIDKAINNNMDIISITDHNSIKSNAIALDYVKDKKIKYIPGIEIDCQYNGLNLHLLGYNFDFTKECFSELEEKIINEEKQAGLERMKKIKEITKLYLDEVEVLKRANNGIVTGEVIGEVLLEDIRNKDSQLLKPYREGGSRSDMPYVNFYWDYFSQGKPAYVHIEFIALSEAIKMIKDNDGIAIIAHPGNNLKHNLNIIDGLISEGIDGIEVFSQYHSKDDIEFFYNKCIKYNLLISCGTDFHGKNKPNIDIGKFEIEFDSNKIVFS</sequence>
<dbReference type="InterPro" id="IPR052018">
    <property type="entry name" value="PHP_domain"/>
</dbReference>
<dbReference type="PANTHER" id="PTHR42924:SF3">
    <property type="entry name" value="POLYMERASE_HISTIDINOL PHOSPHATASE N-TERMINAL DOMAIN-CONTAINING PROTEIN"/>
    <property type="match status" value="1"/>
</dbReference>
<feature type="domain" description="Polymerase/histidinol phosphatase N-terminal" evidence="1">
    <location>
        <begin position="4"/>
        <end position="70"/>
    </location>
</feature>
<evidence type="ECO:0000259" key="1">
    <source>
        <dbReference type="SMART" id="SM00481"/>
    </source>
</evidence>
<dbReference type="EMBL" id="FQZO01000010">
    <property type="protein sequence ID" value="SHJ91021.1"/>
    <property type="molecule type" value="Genomic_DNA"/>
</dbReference>
<accession>A0A1M6N5T4</accession>
<dbReference type="PANTHER" id="PTHR42924">
    <property type="entry name" value="EXONUCLEASE"/>
    <property type="match status" value="1"/>
</dbReference>